<comment type="similarity">
    <text evidence="2">Belongs to the INSIG family.</text>
</comment>
<dbReference type="InterPro" id="IPR015943">
    <property type="entry name" value="WD40/YVTN_repeat-like_dom_sf"/>
</dbReference>
<dbReference type="SUPFAM" id="SSF48371">
    <property type="entry name" value="ARM repeat"/>
    <property type="match status" value="1"/>
</dbReference>
<dbReference type="InterPro" id="IPR011989">
    <property type="entry name" value="ARM-like"/>
</dbReference>
<dbReference type="SMART" id="SM00320">
    <property type="entry name" value="WD40"/>
    <property type="match status" value="2"/>
</dbReference>
<dbReference type="InterPro" id="IPR025929">
    <property type="entry name" value="INSIG_fam"/>
</dbReference>
<protein>
    <recommendedName>
        <fullName evidence="9">TTI1 N-terminal TPR domain-containing protein</fullName>
    </recommendedName>
</protein>
<feature type="region of interest" description="Disordered" evidence="7">
    <location>
        <begin position="733"/>
        <end position="754"/>
    </location>
</feature>
<evidence type="ECO:0000256" key="8">
    <source>
        <dbReference type="SAM" id="Phobius"/>
    </source>
</evidence>
<dbReference type="InterPro" id="IPR049362">
    <property type="entry name" value="TTI1_rpt"/>
</dbReference>
<dbReference type="Gene3D" id="2.130.10.10">
    <property type="entry name" value="YVTN repeat-like/Quinoprotein amine dehydrogenase"/>
    <property type="match status" value="1"/>
</dbReference>
<evidence type="ECO:0000256" key="4">
    <source>
        <dbReference type="ARBA" id="ARBA00022824"/>
    </source>
</evidence>
<keyword evidence="6 8" id="KW-0472">Membrane</keyword>
<organism evidence="10 11">
    <name type="scientific">Verticillium longisporum</name>
    <name type="common">Verticillium dahliae var. longisporum</name>
    <dbReference type="NCBI Taxonomy" id="100787"/>
    <lineage>
        <taxon>Eukaryota</taxon>
        <taxon>Fungi</taxon>
        <taxon>Dikarya</taxon>
        <taxon>Ascomycota</taxon>
        <taxon>Pezizomycotina</taxon>
        <taxon>Sordariomycetes</taxon>
        <taxon>Hypocreomycetidae</taxon>
        <taxon>Glomerellales</taxon>
        <taxon>Plectosphaerellaceae</taxon>
        <taxon>Verticillium</taxon>
    </lineage>
</organism>
<dbReference type="GO" id="GO:0005789">
    <property type="term" value="C:endoplasmic reticulum membrane"/>
    <property type="evidence" value="ECO:0007669"/>
    <property type="project" value="UniProtKB-SubCell"/>
</dbReference>
<dbReference type="EMBL" id="CVQH01019002">
    <property type="protein sequence ID" value="CRK25588.1"/>
    <property type="molecule type" value="Genomic_DNA"/>
</dbReference>
<keyword evidence="4" id="KW-0256">Endoplasmic reticulum</keyword>
<evidence type="ECO:0000256" key="3">
    <source>
        <dbReference type="ARBA" id="ARBA00022692"/>
    </source>
</evidence>
<evidence type="ECO:0000313" key="11">
    <source>
        <dbReference type="Proteomes" id="UP000044602"/>
    </source>
</evidence>
<feature type="compositionally biased region" description="Basic and acidic residues" evidence="7">
    <location>
        <begin position="1060"/>
        <end position="1069"/>
    </location>
</feature>
<accession>A0A0G4LU39</accession>
<sequence>MANVSPNPARNELFQQLKPCCVSISRIAIDPPKGATAIRQLVELTEELHGIISSQINRDASVIDDKLADYVFFPLSHVFRNQEGYPARLLEAALRCLTAITVHGWKGSISPQIVEQLLILLTFIVGGVPGQNDQHKSPEETTLEALRALTALITAAGTSATAAASLVDAKTIPALGHGVTVVIDSVASGRTPDIQLESLRALQAVFVSIKDHAALATLLPGVVSALAKLLSMPAHEKTRVLAAAITTLRLVLVAVVGDMKTRAISRETAANSEADNQKVLSRPWLNATVAQIKLALASVMRLRNSKAHEVRDALANLSLTLLDECHTTLENCSSILVESATMLEPEEDAPSTLTTSLQDLATIYPELAEVIKVTVYNWLTALPRIMQSAEEEKKQAAIRNVLKGTELVSRLQLDSSTLSDAVSMALRDSVSSLLAGDGQKQVVQSVSSSLVPLSGKDLTRADSTAADYSLIVLGHESQITTRSELLRLISKVGSASQQVKLSLDMLDYSQELTDAAQVSSLWLSFELVKAAFTRTSDVDDYLDLSSVTTESEDPETALRELYAFSVSLIDASMENTDVDWRLEAVALEVVAYAASRSREAFRPELIDVLYPIAAFLGSSTPQIRDHAMTTLNIIASSCGYSSVSELIIENVDYMVNSVSLRLNTLDISPASTKVLIMMTRLTGPRLIPYLDDVVASIFAALDNYHGYPVFVESLFAVLKEVVEQGVRSDRLLLEGRQNGSSDHMKRRPRPTDINDIVAYLDRRAERKKLQQQDEEDSTVQGHPPRPWGPENEKQEEDDEAGGGEVEQEKPPKTPTYTTDNCTIVSEMAKRKISEVAAASARVSETKPTKKTKPAIPPKSQTHPKKAIADEEFFLQIVTGSYDRVLHGLIATVKPQGQASFVDTFLFTAHPSAIRCVALSAPSAPIPGQEQKVLLASGSTDPKINIYNISAHPPKRRDGDEMASAALRPILENSKNRELGAYNPHDSTVTKLVFPTRSKLISASEDSTIANFETSRLLSPKPNGFRAATPSESGTSISRTQSIVNLTTSTLFGIYSPSSTGKDRSIRPDLETPWGTGSQTPVKRQSLDDTTFELLKERFHPQALRRRSSRPAPPAPYTAASALYVTARVAVLFLLGMGYGALVTRLHGKHQLAALPAEGTSGPGFNWKYLTLWGICGVLLGALLPWFDGVWEEAFGGDTAVVDGGRDETLDNANRSSTDWALGVRSIGAFVGIVFAIRRLPWASTLQLSLTLALVNPFLWYLIDRSKPGFLLSAAVGLIGSAVLMGVDPEMVPTPSASSFRNETVSDSLTFGGLASQKTMETGIWMLSVLFCSCVCFGNIGRRLALSKPYAARGRWA</sequence>
<dbReference type="InterPro" id="IPR016024">
    <property type="entry name" value="ARM-type_fold"/>
</dbReference>
<evidence type="ECO:0000313" key="10">
    <source>
        <dbReference type="EMBL" id="CRK25588.1"/>
    </source>
</evidence>
<keyword evidence="11" id="KW-1185">Reference proteome</keyword>
<dbReference type="InterPro" id="IPR052587">
    <property type="entry name" value="TELO2-interacting_protein_1"/>
</dbReference>
<keyword evidence="3 8" id="KW-0812">Transmembrane</keyword>
<name>A0A0G4LU39_VERLO</name>
<dbReference type="Pfam" id="PF07281">
    <property type="entry name" value="INSIG"/>
    <property type="match status" value="1"/>
</dbReference>
<dbReference type="PANTHER" id="PTHR18460">
    <property type="entry name" value="TEL2 INTERACTING PROTEIN 1 TTI1 FAMILY MEMBER"/>
    <property type="match status" value="1"/>
</dbReference>
<dbReference type="STRING" id="100787.A0A0G4LU39"/>
<evidence type="ECO:0000256" key="5">
    <source>
        <dbReference type="ARBA" id="ARBA00022989"/>
    </source>
</evidence>
<dbReference type="Proteomes" id="UP000044602">
    <property type="component" value="Unassembled WGS sequence"/>
</dbReference>
<feature type="domain" description="TTI1 N-terminal TPR" evidence="9">
    <location>
        <begin position="14"/>
        <end position="341"/>
    </location>
</feature>
<dbReference type="SUPFAM" id="SSF50978">
    <property type="entry name" value="WD40 repeat-like"/>
    <property type="match status" value="1"/>
</dbReference>
<feature type="transmembrane region" description="Helical" evidence="8">
    <location>
        <begin position="1269"/>
        <end position="1286"/>
    </location>
</feature>
<evidence type="ECO:0000256" key="6">
    <source>
        <dbReference type="ARBA" id="ARBA00023136"/>
    </source>
</evidence>
<dbReference type="Gene3D" id="1.25.10.10">
    <property type="entry name" value="Leucine-rich Repeat Variant"/>
    <property type="match status" value="1"/>
</dbReference>
<dbReference type="InterPro" id="IPR057566">
    <property type="entry name" value="TPR_TTI1_N"/>
</dbReference>
<evidence type="ECO:0000259" key="9">
    <source>
        <dbReference type="Pfam" id="PF24173"/>
    </source>
</evidence>
<feature type="region of interest" description="Disordered" evidence="7">
    <location>
        <begin position="1057"/>
        <end position="1082"/>
    </location>
</feature>
<keyword evidence="5 8" id="KW-1133">Transmembrane helix</keyword>
<feature type="transmembrane region" description="Helical" evidence="8">
    <location>
        <begin position="1168"/>
        <end position="1186"/>
    </location>
</feature>
<dbReference type="Pfam" id="PF21547">
    <property type="entry name" value="TTI1"/>
    <property type="match status" value="1"/>
</dbReference>
<comment type="subcellular location">
    <subcellularLocation>
        <location evidence="1">Endoplasmic reticulum membrane</location>
        <topology evidence="1">Multi-pass membrane protein</topology>
    </subcellularLocation>
</comment>
<dbReference type="InterPro" id="IPR001680">
    <property type="entry name" value="WD40_rpt"/>
</dbReference>
<feature type="transmembrane region" description="Helical" evidence="8">
    <location>
        <begin position="1322"/>
        <end position="1339"/>
    </location>
</feature>
<dbReference type="FunFam" id="1.25.10.10:FF:001401">
    <property type="entry name" value="Uncharacterized protein"/>
    <property type="match status" value="1"/>
</dbReference>
<dbReference type="PANTHER" id="PTHR18460:SF3">
    <property type="entry name" value="TELO2-INTERACTING PROTEIN 1 HOMOLOG"/>
    <property type="match status" value="1"/>
</dbReference>
<dbReference type="InterPro" id="IPR036322">
    <property type="entry name" value="WD40_repeat_dom_sf"/>
</dbReference>
<proteinExistence type="inferred from homology"/>
<feature type="region of interest" description="Disordered" evidence="7">
    <location>
        <begin position="838"/>
        <end position="863"/>
    </location>
</feature>
<feature type="transmembrane region" description="Helical" evidence="8">
    <location>
        <begin position="1121"/>
        <end position="1141"/>
    </location>
</feature>
<evidence type="ECO:0000256" key="7">
    <source>
        <dbReference type="SAM" id="MobiDB-lite"/>
    </source>
</evidence>
<dbReference type="Pfam" id="PF24173">
    <property type="entry name" value="TPR_TTI1_N"/>
    <property type="match status" value="1"/>
</dbReference>
<evidence type="ECO:0000256" key="2">
    <source>
        <dbReference type="ARBA" id="ARBA00007475"/>
    </source>
</evidence>
<evidence type="ECO:0000256" key="1">
    <source>
        <dbReference type="ARBA" id="ARBA00004477"/>
    </source>
</evidence>
<feature type="transmembrane region" description="Helical" evidence="8">
    <location>
        <begin position="1241"/>
        <end position="1262"/>
    </location>
</feature>
<reference evidence="10 11" key="1">
    <citation type="submission" date="2015-05" db="EMBL/GenBank/DDBJ databases">
        <authorList>
            <person name="Wang D.B."/>
            <person name="Wang M."/>
        </authorList>
    </citation>
    <scope>NUCLEOTIDE SEQUENCE [LARGE SCALE GENOMIC DNA]</scope>
    <source>
        <strain evidence="10">VL1</strain>
    </source>
</reference>
<gene>
    <name evidence="10" type="ORF">BN1708_014248</name>
</gene>
<feature type="region of interest" description="Disordered" evidence="7">
    <location>
        <begin position="766"/>
        <end position="820"/>
    </location>
</feature>